<dbReference type="InterPro" id="IPR003663">
    <property type="entry name" value="Sugar/inositol_transpt"/>
</dbReference>
<feature type="transmembrane region" description="Helical" evidence="9">
    <location>
        <begin position="90"/>
        <end position="110"/>
    </location>
</feature>
<dbReference type="AlphaFoldDB" id="A0A8H6NV98"/>
<dbReference type="Gene3D" id="1.20.1250.20">
    <property type="entry name" value="MFS general substrate transporter like domains"/>
    <property type="match status" value="1"/>
</dbReference>
<comment type="similarity">
    <text evidence="2 7">Belongs to the major facilitator superfamily. Sugar transporter (TC 2.A.1.1) family.</text>
</comment>
<dbReference type="InterPro" id="IPR005828">
    <property type="entry name" value="MFS_sugar_transport-like"/>
</dbReference>
<feature type="transmembrane region" description="Helical" evidence="9">
    <location>
        <begin position="421"/>
        <end position="438"/>
    </location>
</feature>
<evidence type="ECO:0000256" key="6">
    <source>
        <dbReference type="ARBA" id="ARBA00023136"/>
    </source>
</evidence>
<dbReference type="InterPro" id="IPR050360">
    <property type="entry name" value="MFS_Sugar_Transporters"/>
</dbReference>
<feature type="transmembrane region" description="Helical" evidence="9">
    <location>
        <begin position="383"/>
        <end position="401"/>
    </location>
</feature>
<keyword evidence="6 9" id="KW-0472">Membrane</keyword>
<evidence type="ECO:0000256" key="7">
    <source>
        <dbReference type="RuleBase" id="RU003346"/>
    </source>
</evidence>
<dbReference type="OrthoDB" id="4540492at2759"/>
<feature type="transmembrane region" description="Helical" evidence="9">
    <location>
        <begin position="551"/>
        <end position="568"/>
    </location>
</feature>
<dbReference type="GO" id="GO:0016020">
    <property type="term" value="C:membrane"/>
    <property type="evidence" value="ECO:0007669"/>
    <property type="project" value="UniProtKB-SubCell"/>
</dbReference>
<keyword evidence="3 7" id="KW-0813">Transport</keyword>
<evidence type="ECO:0000256" key="5">
    <source>
        <dbReference type="ARBA" id="ARBA00022989"/>
    </source>
</evidence>
<organism evidence="11 12">
    <name type="scientific">Colletotrichum musicola</name>
    <dbReference type="NCBI Taxonomy" id="2175873"/>
    <lineage>
        <taxon>Eukaryota</taxon>
        <taxon>Fungi</taxon>
        <taxon>Dikarya</taxon>
        <taxon>Ascomycota</taxon>
        <taxon>Pezizomycotina</taxon>
        <taxon>Sordariomycetes</taxon>
        <taxon>Hypocreomycetidae</taxon>
        <taxon>Glomerellales</taxon>
        <taxon>Glomerellaceae</taxon>
        <taxon>Colletotrichum</taxon>
        <taxon>Colletotrichum orchidearum species complex</taxon>
    </lineage>
</organism>
<dbReference type="PANTHER" id="PTHR48022:SF5">
    <property type="entry name" value="ALPHA-GLUCOSIDES PERMEASE MPH2-RELATED"/>
    <property type="match status" value="1"/>
</dbReference>
<feature type="transmembrane region" description="Helical" evidence="9">
    <location>
        <begin position="205"/>
        <end position="231"/>
    </location>
</feature>
<keyword evidence="4 9" id="KW-0812">Transmembrane</keyword>
<evidence type="ECO:0000256" key="2">
    <source>
        <dbReference type="ARBA" id="ARBA00010992"/>
    </source>
</evidence>
<feature type="transmembrane region" description="Helical" evidence="9">
    <location>
        <begin position="277"/>
        <end position="296"/>
    </location>
</feature>
<dbReference type="InterPro" id="IPR036259">
    <property type="entry name" value="MFS_trans_sf"/>
</dbReference>
<feature type="transmembrane region" description="Helical" evidence="9">
    <location>
        <begin position="143"/>
        <end position="162"/>
    </location>
</feature>
<evidence type="ECO:0000313" key="11">
    <source>
        <dbReference type="EMBL" id="KAF6843272.1"/>
    </source>
</evidence>
<feature type="domain" description="Major facilitator superfamily (MFS) profile" evidence="10">
    <location>
        <begin position="97"/>
        <end position="572"/>
    </location>
</feature>
<evidence type="ECO:0000256" key="8">
    <source>
        <dbReference type="SAM" id="MobiDB-lite"/>
    </source>
</evidence>
<feature type="compositionally biased region" description="Low complexity" evidence="8">
    <location>
        <begin position="26"/>
        <end position="46"/>
    </location>
</feature>
<evidence type="ECO:0000256" key="1">
    <source>
        <dbReference type="ARBA" id="ARBA00004141"/>
    </source>
</evidence>
<dbReference type="PROSITE" id="PS50850">
    <property type="entry name" value="MFS"/>
    <property type="match status" value="1"/>
</dbReference>
<feature type="region of interest" description="Disordered" evidence="8">
    <location>
        <begin position="1"/>
        <end position="46"/>
    </location>
</feature>
<keyword evidence="5 9" id="KW-1133">Transmembrane helix</keyword>
<feature type="transmembrane region" description="Helical" evidence="9">
    <location>
        <begin position="473"/>
        <end position="501"/>
    </location>
</feature>
<gene>
    <name evidence="11" type="ORF">CMUS01_02245</name>
</gene>
<feature type="compositionally biased region" description="Polar residues" evidence="8">
    <location>
        <begin position="12"/>
        <end position="25"/>
    </location>
</feature>
<reference evidence="11" key="1">
    <citation type="journal article" date="2020" name="Phytopathology">
        <title>Genome Sequence Resources of Colletotrichum truncatum, C. plurivorum, C. musicola, and C. sojae: Four Species Pathogenic to Soybean (Glycine max).</title>
        <authorList>
            <person name="Rogerio F."/>
            <person name="Boufleur T.R."/>
            <person name="Ciampi-Guillardi M."/>
            <person name="Sukno S.A."/>
            <person name="Thon M.R."/>
            <person name="Massola Junior N.S."/>
            <person name="Baroncelli R."/>
        </authorList>
    </citation>
    <scope>NUCLEOTIDE SEQUENCE</scope>
    <source>
        <strain evidence="11">LFN0074</strain>
    </source>
</reference>
<dbReference type="NCBIfam" id="TIGR00879">
    <property type="entry name" value="SP"/>
    <property type="match status" value="1"/>
</dbReference>
<dbReference type="FunFam" id="1.20.1250.20:FF:000078">
    <property type="entry name" value="MFS maltose transporter, putative"/>
    <property type="match status" value="1"/>
</dbReference>
<evidence type="ECO:0000256" key="4">
    <source>
        <dbReference type="ARBA" id="ARBA00022692"/>
    </source>
</evidence>
<accession>A0A8H6NV98</accession>
<feature type="transmembrane region" description="Helical" evidence="9">
    <location>
        <begin position="445"/>
        <end position="467"/>
    </location>
</feature>
<name>A0A8H6NV98_9PEZI</name>
<evidence type="ECO:0000259" key="10">
    <source>
        <dbReference type="PROSITE" id="PS50850"/>
    </source>
</evidence>
<dbReference type="InterPro" id="IPR020846">
    <property type="entry name" value="MFS_dom"/>
</dbReference>
<dbReference type="GO" id="GO:0005351">
    <property type="term" value="F:carbohydrate:proton symporter activity"/>
    <property type="evidence" value="ECO:0007669"/>
    <property type="project" value="TreeGrafter"/>
</dbReference>
<keyword evidence="12" id="KW-1185">Reference proteome</keyword>
<feature type="transmembrane region" description="Helical" evidence="9">
    <location>
        <begin position="174"/>
        <end position="193"/>
    </location>
</feature>
<proteinExistence type="inferred from homology"/>
<protein>
    <submittedName>
        <fullName evidence="11">MFS sp general alpha glucoside:H+ symporter</fullName>
    </submittedName>
</protein>
<dbReference type="Proteomes" id="UP000639643">
    <property type="component" value="Unassembled WGS sequence"/>
</dbReference>
<comment type="caution">
    <text evidence="11">The sequence shown here is derived from an EMBL/GenBank/DDBJ whole genome shotgun (WGS) entry which is preliminary data.</text>
</comment>
<dbReference type="SUPFAM" id="SSF103473">
    <property type="entry name" value="MFS general substrate transporter"/>
    <property type="match status" value="1"/>
</dbReference>
<feature type="region of interest" description="Disordered" evidence="8">
    <location>
        <begin position="340"/>
        <end position="364"/>
    </location>
</feature>
<evidence type="ECO:0000313" key="12">
    <source>
        <dbReference type="Proteomes" id="UP000639643"/>
    </source>
</evidence>
<evidence type="ECO:0000256" key="9">
    <source>
        <dbReference type="SAM" id="Phobius"/>
    </source>
</evidence>
<comment type="subcellular location">
    <subcellularLocation>
        <location evidence="1">Membrane</location>
        <topology evidence="1">Multi-pass membrane protein</topology>
    </subcellularLocation>
</comment>
<feature type="transmembrane region" description="Helical" evidence="9">
    <location>
        <begin position="243"/>
        <end position="265"/>
    </location>
</feature>
<evidence type="ECO:0000256" key="3">
    <source>
        <dbReference type="ARBA" id="ARBA00022448"/>
    </source>
</evidence>
<sequence>MDANKKPEALHGSTSLNLPAGSSSTAKALPSDLPSPASVSPAVARSASVEQVSSQGPLLKTESQVSVKELEVQDANNYEKSLSFKQTASAWLPSIVWSIVFAVTIIGQSYDLSLAANFFSFPQYRNLFGESHNGGAKEIPTHWQSIIQVTGQAGQVVAMYFAGKAADKYGYRKTIMVSLASTVVFLFVSFFAADAMLASQNHQVGLAIVALGQLLLGLPWGAFQACVGAYVSDISPTKIRPIMAGYISLCWIFGQLLSTGVITGLRSVEDLTWAYRIPVMFTWIWPPLLLISLFFAPESPAWLVRQKRDDDARAALRKLNRDDAFPVESHLKLIKSANEKARQASATPDDSVAPADGADGANQADEPTYGDCFKNTNWRRTRIVVMTSIAQQLCGSALMFHSAKMYQKAGMDVPLSFNLTLAQYGLGIVCILVSFWLMSRYRHRIMWLWGVLGAVVIMGLIGGLGFAPAELKAVPWVIASLLVFFTGVYNLSLGPLVYALTANIPSERLRNKTGVLGRISYLVSGQLNMWLVPKMLEDRPNGWSFGPRSTLLFAGLNAMFFVWSLFDLPEVKGRTAAEVDDLFMHNIKTRDFHRVSVA</sequence>
<dbReference type="PANTHER" id="PTHR48022">
    <property type="entry name" value="PLASTIDIC GLUCOSE TRANSPORTER 4"/>
    <property type="match status" value="1"/>
</dbReference>
<dbReference type="Pfam" id="PF00083">
    <property type="entry name" value="Sugar_tr"/>
    <property type="match status" value="1"/>
</dbReference>
<dbReference type="EMBL" id="WIGM01000045">
    <property type="protein sequence ID" value="KAF6843272.1"/>
    <property type="molecule type" value="Genomic_DNA"/>
</dbReference>